<evidence type="ECO:0000313" key="2">
    <source>
        <dbReference type="EMBL" id="PWN97981.1"/>
    </source>
</evidence>
<feature type="compositionally biased region" description="Low complexity" evidence="1">
    <location>
        <begin position="1"/>
        <end position="10"/>
    </location>
</feature>
<evidence type="ECO:0000256" key="1">
    <source>
        <dbReference type="SAM" id="MobiDB-lite"/>
    </source>
</evidence>
<dbReference type="AlphaFoldDB" id="A0A316Z8S7"/>
<name>A0A316Z8S7_9BASI</name>
<dbReference type="GeneID" id="37272346"/>
<keyword evidence="3" id="KW-1185">Reference proteome</keyword>
<feature type="region of interest" description="Disordered" evidence="1">
    <location>
        <begin position="1"/>
        <end position="64"/>
    </location>
</feature>
<organism evidence="2 3">
    <name type="scientific">Tilletiopsis washingtonensis</name>
    <dbReference type="NCBI Taxonomy" id="58919"/>
    <lineage>
        <taxon>Eukaryota</taxon>
        <taxon>Fungi</taxon>
        <taxon>Dikarya</taxon>
        <taxon>Basidiomycota</taxon>
        <taxon>Ustilaginomycotina</taxon>
        <taxon>Exobasidiomycetes</taxon>
        <taxon>Entylomatales</taxon>
        <taxon>Entylomatales incertae sedis</taxon>
        <taxon>Tilletiopsis</taxon>
    </lineage>
</organism>
<accession>A0A316Z8S7</accession>
<protein>
    <submittedName>
        <fullName evidence="2">Uncharacterized protein</fullName>
    </submittedName>
</protein>
<feature type="compositionally biased region" description="Pro residues" evidence="1">
    <location>
        <begin position="11"/>
        <end position="37"/>
    </location>
</feature>
<feature type="compositionally biased region" description="Pro residues" evidence="1">
    <location>
        <begin position="44"/>
        <end position="62"/>
    </location>
</feature>
<dbReference type="Proteomes" id="UP000245946">
    <property type="component" value="Unassembled WGS sequence"/>
</dbReference>
<sequence>MPKLKPAGSSAPPPPRSSAPPPPRAAAPPRPVPPPAGAPSLPSRAPPRPGGAPPPPPPPAPPAGVRAVSLLAARVRCSCSSLLAADWCTAAAAAAAAACTASWRSRCESKRASPRITAAHALPSRAAHLRRRRLRRPHPQAGAR</sequence>
<proteinExistence type="predicted"/>
<dbReference type="EMBL" id="KZ819293">
    <property type="protein sequence ID" value="PWN97981.1"/>
    <property type="molecule type" value="Genomic_DNA"/>
</dbReference>
<evidence type="ECO:0000313" key="3">
    <source>
        <dbReference type="Proteomes" id="UP000245946"/>
    </source>
</evidence>
<reference evidence="2 3" key="1">
    <citation type="journal article" date="2018" name="Mol. Biol. Evol.">
        <title>Broad Genomic Sampling Reveals a Smut Pathogenic Ancestry of the Fungal Clade Ustilaginomycotina.</title>
        <authorList>
            <person name="Kijpornyongpan T."/>
            <person name="Mondo S.J."/>
            <person name="Barry K."/>
            <person name="Sandor L."/>
            <person name="Lee J."/>
            <person name="Lipzen A."/>
            <person name="Pangilinan J."/>
            <person name="LaButti K."/>
            <person name="Hainaut M."/>
            <person name="Henrissat B."/>
            <person name="Grigoriev I.V."/>
            <person name="Spatafora J.W."/>
            <person name="Aime M.C."/>
        </authorList>
    </citation>
    <scope>NUCLEOTIDE SEQUENCE [LARGE SCALE GENOMIC DNA]</scope>
    <source>
        <strain evidence="2 3">MCA 4186</strain>
    </source>
</reference>
<dbReference type="RefSeq" id="XP_025598260.1">
    <property type="nucleotide sequence ID" value="XM_025744802.1"/>
</dbReference>
<gene>
    <name evidence="2" type="ORF">FA09DRAFT_34734</name>
</gene>